<dbReference type="Proteomes" id="UP001596004">
    <property type="component" value="Unassembled WGS sequence"/>
</dbReference>
<accession>A0ABV9CIR4</accession>
<evidence type="ECO:0000313" key="2">
    <source>
        <dbReference type="EMBL" id="MFC4532876.1"/>
    </source>
</evidence>
<evidence type="ECO:0000313" key="3">
    <source>
        <dbReference type="Proteomes" id="UP001596004"/>
    </source>
</evidence>
<gene>
    <name evidence="2" type="ORF">ACFO60_19035</name>
</gene>
<name>A0ABV9CIR4_9ACTN</name>
<reference evidence="3" key="1">
    <citation type="journal article" date="2019" name="Int. J. Syst. Evol. Microbiol.">
        <title>The Global Catalogue of Microorganisms (GCM) 10K type strain sequencing project: providing services to taxonomists for standard genome sequencing and annotation.</title>
        <authorList>
            <consortium name="The Broad Institute Genomics Platform"/>
            <consortium name="The Broad Institute Genome Sequencing Center for Infectious Disease"/>
            <person name="Wu L."/>
            <person name="Ma J."/>
        </authorList>
    </citation>
    <scope>NUCLEOTIDE SEQUENCE [LARGE SCALE GENOMIC DNA]</scope>
    <source>
        <strain evidence="3">CGMCC 4.7132</strain>
    </source>
</reference>
<feature type="region of interest" description="Disordered" evidence="1">
    <location>
        <begin position="96"/>
        <end position="122"/>
    </location>
</feature>
<protein>
    <submittedName>
        <fullName evidence="2">Uncharacterized protein</fullName>
    </submittedName>
</protein>
<proteinExistence type="predicted"/>
<evidence type="ECO:0000256" key="1">
    <source>
        <dbReference type="SAM" id="MobiDB-lite"/>
    </source>
</evidence>
<comment type="caution">
    <text evidence="2">The sequence shown here is derived from an EMBL/GenBank/DDBJ whole genome shotgun (WGS) entry which is preliminary data.</text>
</comment>
<dbReference type="EMBL" id="JBHSFP010000012">
    <property type="protein sequence ID" value="MFC4532876.1"/>
    <property type="molecule type" value="Genomic_DNA"/>
</dbReference>
<sequence length="122" mass="13182">MATADKVASAATATDHLRRLGELLRARGLHVRVGVTDGGVPQLIVVSTTVPTVSEVIFAARGGDQWWYWWSWAERIAPVEDPHATAARICHAMTPSPRRPDRCHEAQATTNGGCNGGDNSMH</sequence>
<keyword evidence="3" id="KW-1185">Reference proteome</keyword>
<dbReference type="RefSeq" id="WP_380841792.1">
    <property type="nucleotide sequence ID" value="NZ_JBHSFP010000012.1"/>
</dbReference>
<organism evidence="2 3">
    <name type="scientific">Sphaerisporangium dianthi</name>
    <dbReference type="NCBI Taxonomy" id="1436120"/>
    <lineage>
        <taxon>Bacteria</taxon>
        <taxon>Bacillati</taxon>
        <taxon>Actinomycetota</taxon>
        <taxon>Actinomycetes</taxon>
        <taxon>Streptosporangiales</taxon>
        <taxon>Streptosporangiaceae</taxon>
        <taxon>Sphaerisporangium</taxon>
    </lineage>
</organism>